<dbReference type="VEuPathDB" id="VectorBase:PPAI003724"/>
<proteinExistence type="predicted"/>
<dbReference type="Proteomes" id="UP000092462">
    <property type="component" value="Unassembled WGS sequence"/>
</dbReference>
<organism evidence="1 2">
    <name type="scientific">Phlebotomus papatasi</name>
    <name type="common">Sandfly</name>
    <dbReference type="NCBI Taxonomy" id="29031"/>
    <lineage>
        <taxon>Eukaryota</taxon>
        <taxon>Metazoa</taxon>
        <taxon>Ecdysozoa</taxon>
        <taxon>Arthropoda</taxon>
        <taxon>Hexapoda</taxon>
        <taxon>Insecta</taxon>
        <taxon>Pterygota</taxon>
        <taxon>Neoptera</taxon>
        <taxon>Endopterygota</taxon>
        <taxon>Diptera</taxon>
        <taxon>Nematocera</taxon>
        <taxon>Psychodoidea</taxon>
        <taxon>Psychodidae</taxon>
        <taxon>Phlebotomus</taxon>
        <taxon>Phlebotomus</taxon>
    </lineage>
</organism>
<sequence>METSLNALGTELVGIESGLMPENDLQRVLHPIHKVHSHLYDVQEKLAKESQKIAIEEISELARKIDESEDKLLNKEQSQILPEDLKQIHKIDGPLKEVQKAISDASRIRMSDESKKSIAQLSGALIELEKILGAVEAHESSDVTLASNVNLAEVQKNENVIKLDAISVSDAHLATAKIDQGLNVKEQEEISLGGDKAPSKVIQHTEITVDDTDDPEKLKAQAKELLRKSEDRELTPVEMDSLKYLLSRINSLGHEIHETLVDAKVINQNTADIIEQIKSDAQHDESRTPSLRIGGDTSIGDSKTIVKFDVGVEVDEFAQVDVHLVSKQQDTDKDTPKDIVVEAEASQVTEKITSPEDTKMDVEIQEIVLEPGPQTGTTEVDQARDKTIKQARTFSLGRSGEEDLEKSQAATIEDVSMVEISQLTSEEQESDIFSDRSISLDLQQEDVQEISSLDLQELRTMDSAQQISQKQTIQLLEELQICVAGIQENILMDSTKEAESFQKSSLQETLVTPLANVQRCIAEIKDILVMETTQSISSENFVALQKLATPMQEVVKHLKTVSSQEVVEPVESMSTQDNLSLLKTVAHPLQELQNCIATLREEPLVIEQTGNVTSLDSLTIAKPIKELRDCVAAILANVVEPSEDISTMEDISALKTIAEDVAEIRDDAAIVQEPGISSEISDEIPTISTEDRKVYAQQLLTDLEHNLASVRQQCVLEEAQSLSEKSPSLMEALAKPIEEVEKCLATIKMQKVHEEIGKESQVEVISDLHDLAIPLQKLEQSIATVQEEILTCRNLSQTLV</sequence>
<evidence type="ECO:0000313" key="1">
    <source>
        <dbReference type="EnsemblMetazoa" id="PPAI003724-PA"/>
    </source>
</evidence>
<dbReference type="EMBL" id="AJVK01036742">
    <property type="status" value="NOT_ANNOTATED_CDS"/>
    <property type="molecule type" value="Genomic_DNA"/>
</dbReference>
<name>A0A1B0D851_PHLPP</name>
<accession>A0A1B0D851</accession>
<evidence type="ECO:0000313" key="2">
    <source>
        <dbReference type="Proteomes" id="UP000092462"/>
    </source>
</evidence>
<dbReference type="VEuPathDB" id="VectorBase:PPAPM1_002968"/>
<reference evidence="1" key="1">
    <citation type="submission" date="2022-08" db="UniProtKB">
        <authorList>
            <consortium name="EnsemblMetazoa"/>
        </authorList>
    </citation>
    <scope>IDENTIFICATION</scope>
    <source>
        <strain evidence="1">Israel</strain>
    </source>
</reference>
<protein>
    <submittedName>
        <fullName evidence="1">Uncharacterized protein</fullName>
    </submittedName>
</protein>
<keyword evidence="2" id="KW-1185">Reference proteome</keyword>
<dbReference type="AlphaFoldDB" id="A0A1B0D851"/>
<dbReference type="EnsemblMetazoa" id="PPAI003724-RA">
    <property type="protein sequence ID" value="PPAI003724-PA"/>
    <property type="gene ID" value="PPAI003724"/>
</dbReference>